<dbReference type="GO" id="GO:0003677">
    <property type="term" value="F:DNA binding"/>
    <property type="evidence" value="ECO:0007669"/>
    <property type="project" value="InterPro"/>
</dbReference>
<dbReference type="EMBL" id="PUJX01000018">
    <property type="protein sequence ID" value="TDB48124.1"/>
    <property type="molecule type" value="Genomic_DNA"/>
</dbReference>
<dbReference type="SMART" id="SM00530">
    <property type="entry name" value="HTH_XRE"/>
    <property type="match status" value="1"/>
</dbReference>
<dbReference type="CDD" id="cd00093">
    <property type="entry name" value="HTH_XRE"/>
    <property type="match status" value="1"/>
</dbReference>
<evidence type="ECO:0000313" key="3">
    <source>
        <dbReference type="Proteomes" id="UP000295550"/>
    </source>
</evidence>
<protein>
    <recommendedName>
        <fullName evidence="1">HTH cro/C1-type domain-containing protein</fullName>
    </recommendedName>
</protein>
<dbReference type="SUPFAM" id="SSF47413">
    <property type="entry name" value="lambda repressor-like DNA-binding domains"/>
    <property type="match status" value="1"/>
</dbReference>
<dbReference type="Proteomes" id="UP000295550">
    <property type="component" value="Unassembled WGS sequence"/>
</dbReference>
<dbReference type="PROSITE" id="PS50943">
    <property type="entry name" value="HTH_CROC1"/>
    <property type="match status" value="1"/>
</dbReference>
<dbReference type="AlphaFoldDB" id="A0A4R4J3N4"/>
<evidence type="ECO:0000313" key="2">
    <source>
        <dbReference type="EMBL" id="TDB48124.1"/>
    </source>
</evidence>
<dbReference type="Pfam" id="PF13744">
    <property type="entry name" value="HTH_37"/>
    <property type="match status" value="1"/>
</dbReference>
<comment type="caution">
    <text evidence="2">The sequence shown here is derived from an EMBL/GenBank/DDBJ whole genome shotgun (WGS) entry which is preliminary data.</text>
</comment>
<dbReference type="Gene3D" id="1.10.260.40">
    <property type="entry name" value="lambda repressor-like DNA-binding domains"/>
    <property type="match status" value="1"/>
</dbReference>
<evidence type="ECO:0000259" key="1">
    <source>
        <dbReference type="PROSITE" id="PS50943"/>
    </source>
</evidence>
<organism evidence="2 3">
    <name type="scientific">Photorhabdus luminescens subsp. mexicana</name>
    <dbReference type="NCBI Taxonomy" id="2100167"/>
    <lineage>
        <taxon>Bacteria</taxon>
        <taxon>Pseudomonadati</taxon>
        <taxon>Pseudomonadota</taxon>
        <taxon>Gammaproteobacteria</taxon>
        <taxon>Enterobacterales</taxon>
        <taxon>Morganellaceae</taxon>
        <taxon>Photorhabdus</taxon>
    </lineage>
</organism>
<accession>A0A4R4J3N4</accession>
<reference evidence="2 3" key="1">
    <citation type="journal article" date="2019" name="Int. J. Syst. Evol. Microbiol.">
        <title>Photorhabdus khanii subsp. guanajuatensis subsp. nov., isolated from Heterorhabditis atacamensis, and Photorhabdus luminescens subsp. mexicana subsp. nov., isolated from Heterorhabditis mexicana entomopathogenic nematodes.</title>
        <authorList>
            <person name="Machado R.A.R."/>
            <person name="Bruno P."/>
            <person name="Arce C.C.M."/>
            <person name="Liechti N."/>
            <person name="Kohler A."/>
            <person name="Bernal J."/>
            <person name="Bruggmann R."/>
            <person name="Turlings T.C.J."/>
        </authorList>
    </citation>
    <scope>NUCLEOTIDE SEQUENCE [LARGE SCALE GENOMIC DNA]</scope>
    <source>
        <strain evidence="2 3">MEX47-22</strain>
    </source>
</reference>
<dbReference type="InterPro" id="IPR001387">
    <property type="entry name" value="Cro/C1-type_HTH"/>
</dbReference>
<proteinExistence type="predicted"/>
<dbReference type="InterPro" id="IPR039554">
    <property type="entry name" value="HigA2-like_HTH"/>
</dbReference>
<gene>
    <name evidence="2" type="ORF">C5468_17150</name>
</gene>
<name>A0A4R4J3N4_PHOLU</name>
<dbReference type="InterPro" id="IPR010982">
    <property type="entry name" value="Lambda_DNA-bd_dom_sf"/>
</dbReference>
<feature type="domain" description="HTH cro/C1-type" evidence="1">
    <location>
        <begin position="17"/>
        <end position="72"/>
    </location>
</feature>
<sequence length="84" mass="9354">MNSLSLIWAVLILATTISNIIKSRRLTQEKAAQLLGMTQPRLSNMLRGQFRGISEAKMLDCLNRLGRDVQIVIGKPHRTPGSQP</sequence>